<name>W5SXW1_9SPIR</name>
<dbReference type="HOGENOM" id="CLU_102466_0_0_12"/>
<proteinExistence type="predicted"/>
<feature type="coiled-coil region" evidence="1">
    <location>
        <begin position="107"/>
        <end position="166"/>
    </location>
</feature>
<sequence>MKRIEHIKLYKVGEAVDILYADFNHQTTSPVLCRKITMLKAYIMYNDVRYIPEDIIGDLIVSIRKKEIRFKTEKIIAKKLESIKNFIKAYEQKHKKPPTKETNNINTNEILEAITQLKEEMKKMREQEQKELKEKNMEIIQLKEELKEKNTEITQLKEMMQKMTQTKFMHIHKSHSNTCNTKNI</sequence>
<accession>W5SXW1</accession>
<dbReference type="EMBL" id="CP005767">
    <property type="protein sequence ID" value="AHH11717.1"/>
    <property type="molecule type" value="Genomic_DNA"/>
</dbReference>
<protein>
    <submittedName>
        <fullName evidence="2">Uncharacterized protein</fullName>
    </submittedName>
</protein>
<keyword evidence="1" id="KW-0175">Coiled coil</keyword>
<evidence type="ECO:0000313" key="2">
    <source>
        <dbReference type="EMBL" id="AHH11717.1"/>
    </source>
</evidence>
<organism evidence="2">
    <name type="scientific">Borrelia coriaceae ATCC 43381</name>
    <dbReference type="NCBI Taxonomy" id="1408429"/>
    <lineage>
        <taxon>Bacteria</taxon>
        <taxon>Pseudomonadati</taxon>
        <taxon>Spirochaetota</taxon>
        <taxon>Spirochaetia</taxon>
        <taxon>Spirochaetales</taxon>
        <taxon>Borreliaceae</taxon>
        <taxon>Borrelia</taxon>
    </lineage>
</organism>
<gene>
    <name evidence="2" type="ORF">BCO_0122001</name>
</gene>
<dbReference type="OrthoDB" id="351116at2"/>
<evidence type="ECO:0000256" key="1">
    <source>
        <dbReference type="SAM" id="Coils"/>
    </source>
</evidence>
<dbReference type="RefSeq" id="WP_025408912.1">
    <property type="nucleotide sequence ID" value="NZ_CP005767.1"/>
</dbReference>
<reference evidence="2" key="1">
    <citation type="submission" date="2013-04" db="EMBL/GenBank/DDBJ databases">
        <title>Comparative Genomics of Relapsing Fever Spirochetes.</title>
        <authorList>
            <person name="Schwan T.G."/>
            <person name="Raffel S.J."/>
            <person name="Porcella S.F."/>
            <person name="Martens C.A."/>
            <person name="Bruno D.P."/>
            <person name="Ricklefs S.M."/>
            <person name="Barbian K.B."/>
        </authorList>
    </citation>
    <scope>NUCLEOTIDE SEQUENCE</scope>
    <source>
        <strain evidence="2">Co53</strain>
        <plasmid evidence="2">unnamed</plasmid>
    </source>
</reference>
<dbReference type="AlphaFoldDB" id="W5SXW1"/>
<keyword evidence="2" id="KW-0614">Plasmid</keyword>
<geneLocation type="plasmid" evidence="2">
    <name>unnamed</name>
</geneLocation>